<feature type="compositionally biased region" description="Low complexity" evidence="2">
    <location>
        <begin position="39"/>
        <end position="67"/>
    </location>
</feature>
<dbReference type="SMART" id="SM00343">
    <property type="entry name" value="ZnF_C2HC"/>
    <property type="match status" value="2"/>
</dbReference>
<dbReference type="InterPro" id="IPR036875">
    <property type="entry name" value="Znf_CCHC_sf"/>
</dbReference>
<evidence type="ECO:0000313" key="4">
    <source>
        <dbReference type="EMBL" id="KAK1614611.1"/>
    </source>
</evidence>
<evidence type="ECO:0000259" key="3">
    <source>
        <dbReference type="PROSITE" id="PS50158"/>
    </source>
</evidence>
<feature type="region of interest" description="Disordered" evidence="2">
    <location>
        <begin position="465"/>
        <end position="496"/>
    </location>
</feature>
<evidence type="ECO:0000256" key="2">
    <source>
        <dbReference type="SAM" id="MobiDB-lite"/>
    </source>
</evidence>
<feature type="compositionally biased region" description="Low complexity" evidence="2">
    <location>
        <begin position="638"/>
        <end position="656"/>
    </location>
</feature>
<dbReference type="GO" id="GO:0008270">
    <property type="term" value="F:zinc ion binding"/>
    <property type="evidence" value="ECO:0007669"/>
    <property type="project" value="UniProtKB-KW"/>
</dbReference>
<dbReference type="PANTHER" id="PTHR33087:SF42">
    <property type="entry name" value="DUF4283 DOMAIN-CONTAINING PROTEIN"/>
    <property type="match status" value="1"/>
</dbReference>
<feature type="domain" description="CCHC-type" evidence="3">
    <location>
        <begin position="116"/>
        <end position="130"/>
    </location>
</feature>
<dbReference type="EMBL" id="JAUUTY010000006">
    <property type="protein sequence ID" value="KAK1614611.1"/>
    <property type="molecule type" value="Genomic_DNA"/>
</dbReference>
<dbReference type="PROSITE" id="PS50158">
    <property type="entry name" value="ZF_CCHC"/>
    <property type="match status" value="2"/>
</dbReference>
<keyword evidence="5" id="KW-1185">Reference proteome</keyword>
<feature type="compositionally biased region" description="Pro residues" evidence="2">
    <location>
        <begin position="211"/>
        <end position="222"/>
    </location>
</feature>
<name>A0AAD8R5A6_LOLMU</name>
<feature type="compositionally biased region" description="Basic residues" evidence="2">
    <location>
        <begin position="83"/>
        <end position="99"/>
    </location>
</feature>
<feature type="region of interest" description="Disordered" evidence="2">
    <location>
        <begin position="172"/>
        <end position="242"/>
    </location>
</feature>
<evidence type="ECO:0000256" key="1">
    <source>
        <dbReference type="PROSITE-ProRule" id="PRU00047"/>
    </source>
</evidence>
<feature type="compositionally biased region" description="Basic and acidic residues" evidence="2">
    <location>
        <begin position="416"/>
        <end position="427"/>
    </location>
</feature>
<feature type="compositionally biased region" description="Basic and acidic residues" evidence="2">
    <location>
        <begin position="68"/>
        <end position="77"/>
    </location>
</feature>
<feature type="region of interest" description="Disordered" evidence="2">
    <location>
        <begin position="1"/>
        <end position="115"/>
    </location>
</feature>
<feature type="compositionally biased region" description="Basic and acidic residues" evidence="2">
    <location>
        <begin position="473"/>
        <end position="485"/>
    </location>
</feature>
<comment type="caution">
    <text evidence="4">The sequence shown here is derived from an EMBL/GenBank/DDBJ whole genome shotgun (WGS) entry which is preliminary data.</text>
</comment>
<dbReference type="AlphaFoldDB" id="A0AAD8R5A6"/>
<reference evidence="4" key="1">
    <citation type="submission" date="2023-07" db="EMBL/GenBank/DDBJ databases">
        <title>A chromosome-level genome assembly of Lolium multiflorum.</title>
        <authorList>
            <person name="Chen Y."/>
            <person name="Copetti D."/>
            <person name="Kolliker R."/>
            <person name="Studer B."/>
        </authorList>
    </citation>
    <scope>NUCLEOTIDE SEQUENCE</scope>
    <source>
        <strain evidence="4">02402/16</strain>
        <tissue evidence="4">Leaf</tissue>
    </source>
</reference>
<organism evidence="4 5">
    <name type="scientific">Lolium multiflorum</name>
    <name type="common">Italian ryegrass</name>
    <name type="synonym">Lolium perenne subsp. multiflorum</name>
    <dbReference type="NCBI Taxonomy" id="4521"/>
    <lineage>
        <taxon>Eukaryota</taxon>
        <taxon>Viridiplantae</taxon>
        <taxon>Streptophyta</taxon>
        <taxon>Embryophyta</taxon>
        <taxon>Tracheophyta</taxon>
        <taxon>Spermatophyta</taxon>
        <taxon>Magnoliopsida</taxon>
        <taxon>Liliopsida</taxon>
        <taxon>Poales</taxon>
        <taxon>Poaceae</taxon>
        <taxon>BOP clade</taxon>
        <taxon>Pooideae</taxon>
        <taxon>Poodae</taxon>
        <taxon>Poeae</taxon>
        <taxon>Poeae Chloroplast Group 2 (Poeae type)</taxon>
        <taxon>Loliodinae</taxon>
        <taxon>Loliinae</taxon>
        <taxon>Lolium</taxon>
    </lineage>
</organism>
<accession>A0AAD8R5A6</accession>
<feature type="compositionally biased region" description="Low complexity" evidence="2">
    <location>
        <begin position="189"/>
        <end position="201"/>
    </location>
</feature>
<dbReference type="SUPFAM" id="SSF57756">
    <property type="entry name" value="Retrovirus zinc finger-like domains"/>
    <property type="match status" value="1"/>
</dbReference>
<dbReference type="GO" id="GO:0003676">
    <property type="term" value="F:nucleic acid binding"/>
    <property type="evidence" value="ECO:0007669"/>
    <property type="project" value="InterPro"/>
</dbReference>
<gene>
    <name evidence="4" type="ORF">QYE76_020128</name>
</gene>
<sequence>MSEREGASARDVAPAAAAAMGQLEPPSPAMSSSERPVVSGLGLSRGSSSSSSRQGSSGGVAPPAAVEGGRRVQDRLEWVVPKMSRKAKWRRRKSLRRQQGRGSPVARPVSPSMAGRCFKCLKPGHPKRECWFEQVCYRCGEEGHGSGGCKRPRSPDSEEELRCRAIALVDRRLAGRRGNTPPGGRDRGAPAAQQPGAPGRRTPAVRVVQGPSPPAAPAPPPPPEREASVGSGGAESRVRPGMETTRVWEPCVVRRSQGLEDMERRLECALVAYVGGSRPHVSREQVEDALVLRAGVPRGAFTVHRFKPEDFLFVFATPEFLERVARRPSLPFAFFTLFFRQWTRQAQASHVAMRSRVSLAVEGVPAHAWDKEVVQQLVGDSCALDALAPETACRSDLGFFRVEAWTLDPEGIPPRRELWVPEPRRSSEASSSSRPARRDRELGLLKYDVLIHVSRIEEFVRIEAPEDGSSSAPDRRQGRWPDRDATGGAGAGEGFWTSRTLRWMPGVPDCRGGGAAGSQGGGAGREVAWRLPHLEPQGAVPQEDRCVRGDGRTGVQELAESVAFGRGQADLVGSVRHPPGPILRGGLGIGADVSGSGDQCLDRFKLRETGLDVEAVGDIAGDVEASQPCLQADGARTASSPGAEESLEASGSEGQARASLDDRSPLFRQVDEEAEQFVRISLSEGQGVTFPPVFGATVPRMDGPGSDEGLLPQQQCSVNGSVGPVDSFIGPDENMRGVIMNSGAKERMVAQETAALGRMRRFCALILKKLAPPLLREIESAEAMRKDLALDTPRRVTRAAAAAPALTPGPRRTGKASAAELALLKALGVKNAGLEASEEVVAEFRKLFDSPVRERHIRVMAAIFGKTMPEDLGAGMDRGIAVLA</sequence>
<dbReference type="InterPro" id="IPR053253">
    <property type="entry name" value="Sex_diff_modulator"/>
</dbReference>
<keyword evidence="1" id="KW-0863">Zinc-finger</keyword>
<feature type="domain" description="CCHC-type" evidence="3">
    <location>
        <begin position="136"/>
        <end position="151"/>
    </location>
</feature>
<dbReference type="Proteomes" id="UP001231189">
    <property type="component" value="Unassembled WGS sequence"/>
</dbReference>
<dbReference type="InterPro" id="IPR001878">
    <property type="entry name" value="Znf_CCHC"/>
</dbReference>
<keyword evidence="1" id="KW-0479">Metal-binding</keyword>
<dbReference type="PANTHER" id="PTHR33087">
    <property type="entry name" value="OS07G0539200 PROTEIN"/>
    <property type="match status" value="1"/>
</dbReference>
<feature type="region of interest" description="Disordered" evidence="2">
    <location>
        <begin position="632"/>
        <end position="664"/>
    </location>
</feature>
<evidence type="ECO:0000313" key="5">
    <source>
        <dbReference type="Proteomes" id="UP001231189"/>
    </source>
</evidence>
<keyword evidence="1" id="KW-0862">Zinc</keyword>
<protein>
    <recommendedName>
        <fullName evidence="3">CCHC-type domain-containing protein</fullName>
    </recommendedName>
</protein>
<dbReference type="Gene3D" id="4.10.60.10">
    <property type="entry name" value="Zinc finger, CCHC-type"/>
    <property type="match status" value="1"/>
</dbReference>
<feature type="compositionally biased region" description="Low complexity" evidence="2">
    <location>
        <begin position="9"/>
        <end position="19"/>
    </location>
</feature>
<feature type="region of interest" description="Disordered" evidence="2">
    <location>
        <begin position="416"/>
        <end position="437"/>
    </location>
</feature>
<proteinExistence type="predicted"/>